<evidence type="ECO:0000313" key="7">
    <source>
        <dbReference type="EMBL" id="KAF5751409.1"/>
    </source>
</evidence>
<dbReference type="InParanoid" id="A0A7J7DYQ9"/>
<evidence type="ECO:0000256" key="2">
    <source>
        <dbReference type="ARBA" id="ARBA00022692"/>
    </source>
</evidence>
<keyword evidence="8" id="KW-1185">Reference proteome</keyword>
<dbReference type="GO" id="GO:0005886">
    <property type="term" value="C:plasma membrane"/>
    <property type="evidence" value="ECO:0007669"/>
    <property type="project" value="TreeGrafter"/>
</dbReference>
<comment type="subcellular location">
    <subcellularLocation>
        <location evidence="6">Membrane</location>
        <topology evidence="6">Multi-pass membrane protein</topology>
    </subcellularLocation>
</comment>
<dbReference type="Pfam" id="PF04145">
    <property type="entry name" value="Ctr"/>
    <property type="match status" value="2"/>
</dbReference>
<keyword evidence="6" id="KW-0186">Copper</keyword>
<proteinExistence type="inferred from homology"/>
<keyword evidence="6" id="KW-0813">Transport</keyword>
<feature type="transmembrane region" description="Helical" evidence="6">
    <location>
        <begin position="87"/>
        <end position="104"/>
    </location>
</feature>
<dbReference type="OrthoDB" id="73901at2759"/>
<evidence type="ECO:0000256" key="4">
    <source>
        <dbReference type="ARBA" id="ARBA00022989"/>
    </source>
</evidence>
<keyword evidence="3 6" id="KW-0187">Copper transport</keyword>
<comment type="caution">
    <text evidence="7">The sequence shown here is derived from an EMBL/GenBank/DDBJ whole genome shotgun (WGS) entry which is preliminary data.</text>
</comment>
<feature type="transmembrane region" description="Helical" evidence="6">
    <location>
        <begin position="47"/>
        <end position="66"/>
    </location>
</feature>
<evidence type="ECO:0000313" key="8">
    <source>
        <dbReference type="Proteomes" id="UP000593562"/>
    </source>
</evidence>
<comment type="similarity">
    <text evidence="1 6">Belongs to the copper transporter (Ctr) (TC 1.A.56) family. SLC31A subfamily.</text>
</comment>
<dbReference type="GO" id="GO:0005375">
    <property type="term" value="F:copper ion transmembrane transporter activity"/>
    <property type="evidence" value="ECO:0007669"/>
    <property type="project" value="UniProtKB-UniRule"/>
</dbReference>
<protein>
    <recommendedName>
        <fullName evidence="6">Copper transport protein</fullName>
    </recommendedName>
</protein>
<keyword evidence="5 6" id="KW-0472">Membrane</keyword>
<keyword evidence="2 6" id="KW-0812">Transmembrane</keyword>
<reference evidence="7 8" key="1">
    <citation type="journal article" date="2020" name="Nat. Commun.">
        <title>Genome of Tripterygium wilfordii and identification of cytochrome P450 involved in triptolide biosynthesis.</title>
        <authorList>
            <person name="Tu L."/>
            <person name="Su P."/>
            <person name="Zhang Z."/>
            <person name="Gao L."/>
            <person name="Wang J."/>
            <person name="Hu T."/>
            <person name="Zhou J."/>
            <person name="Zhang Y."/>
            <person name="Zhao Y."/>
            <person name="Liu Y."/>
            <person name="Song Y."/>
            <person name="Tong Y."/>
            <person name="Lu Y."/>
            <person name="Yang J."/>
            <person name="Xu C."/>
            <person name="Jia M."/>
            <person name="Peters R.J."/>
            <person name="Huang L."/>
            <person name="Gao W."/>
        </authorList>
    </citation>
    <scope>NUCLEOTIDE SEQUENCE [LARGE SCALE GENOMIC DNA]</scope>
    <source>
        <strain evidence="8">cv. XIE 37</strain>
        <tissue evidence="7">Leaf</tissue>
    </source>
</reference>
<dbReference type="EMBL" id="JAAARO010000002">
    <property type="protein sequence ID" value="KAF5751409.1"/>
    <property type="molecule type" value="Genomic_DNA"/>
</dbReference>
<evidence type="ECO:0000256" key="6">
    <source>
        <dbReference type="RuleBase" id="RU367022"/>
    </source>
</evidence>
<dbReference type="PANTHER" id="PTHR12483:SF117">
    <property type="entry name" value="COPPER TRANSPORTER 3"/>
    <property type="match status" value="1"/>
</dbReference>
<dbReference type="PANTHER" id="PTHR12483">
    <property type="entry name" value="SOLUTE CARRIER FAMILY 31 COPPER TRANSPORTERS"/>
    <property type="match status" value="1"/>
</dbReference>
<name>A0A7J7DYQ9_TRIWF</name>
<dbReference type="FunCoup" id="A0A7J7DYQ9">
    <property type="interactions" value="2214"/>
</dbReference>
<accession>A0A7J7DYQ9</accession>
<evidence type="ECO:0000256" key="1">
    <source>
        <dbReference type="ARBA" id="ARBA00006921"/>
    </source>
</evidence>
<dbReference type="AlphaFoldDB" id="A0A7J7DYQ9"/>
<evidence type="ECO:0000256" key="3">
    <source>
        <dbReference type="ARBA" id="ARBA00022796"/>
    </source>
</evidence>
<dbReference type="Proteomes" id="UP000593562">
    <property type="component" value="Unassembled WGS sequence"/>
</dbReference>
<gene>
    <name evidence="7" type="ORF">HS088_TW02G00423</name>
</gene>
<organism evidence="7 8">
    <name type="scientific">Tripterygium wilfordii</name>
    <name type="common">Thunder God vine</name>
    <dbReference type="NCBI Taxonomy" id="458696"/>
    <lineage>
        <taxon>Eukaryota</taxon>
        <taxon>Viridiplantae</taxon>
        <taxon>Streptophyta</taxon>
        <taxon>Embryophyta</taxon>
        <taxon>Tracheophyta</taxon>
        <taxon>Spermatophyta</taxon>
        <taxon>Magnoliopsida</taxon>
        <taxon>eudicotyledons</taxon>
        <taxon>Gunneridae</taxon>
        <taxon>Pentapetalae</taxon>
        <taxon>rosids</taxon>
        <taxon>fabids</taxon>
        <taxon>Celastrales</taxon>
        <taxon>Celastraceae</taxon>
        <taxon>Tripterygium</taxon>
    </lineage>
</organism>
<keyword evidence="4 6" id="KW-1133">Transmembrane helix</keyword>
<sequence length="148" mass="16072">MDGMHDHGMGDMGMGMDMGMDDMMHMTFFWGKNAEVLFKGWPGHSSGMYALSLIVVFVLAIIVEWLSHCQLIKADTNHVSAGLLKTVMHALRVGVSLVLMLAVMSFNVGVFLAALVGHTVGFLLFGSGIFKKSDTIPHKVSDLPPMSC</sequence>
<keyword evidence="6" id="KW-0406">Ion transport</keyword>
<dbReference type="InterPro" id="IPR007274">
    <property type="entry name" value="Cop_transporter"/>
</dbReference>
<evidence type="ECO:0000256" key="5">
    <source>
        <dbReference type="ARBA" id="ARBA00023136"/>
    </source>
</evidence>
<feature type="transmembrane region" description="Helical" evidence="6">
    <location>
        <begin position="110"/>
        <end position="130"/>
    </location>
</feature>